<sequence length="337" mass="36436">MEMEGKEVGIFTIMLMLWWSAGNCLTLDSTVAKDGSGNYKTITEAVHAAPKHSKKPYYIHVKAGIYNENVTVPTDKTNIALIGDGIGLTIITASKSETKKFATPNTATLEVYGSGFIGMRMTIRNTAGAIGCQAAALTSATLFNGFASYYQCSFEGFQDTIFAQIGSAFFRECKVFGTIDFIAGDGKAVFQNSAIYARTPMHGQGIRILAPGVDDFTPNPGLVLQNCSIFPAPGKIEMEGKEVVIFTIVLMLWWSAGNCVIFDSTVAKDGSRKYKTITEVVLIFKILNEIYGTGFIGMKMAIRNTAGAEGGQAAALANAPWHGFASYYQCQFEGLRK</sequence>
<evidence type="ECO:0000256" key="5">
    <source>
        <dbReference type="ARBA" id="ARBA00022801"/>
    </source>
</evidence>
<dbReference type="InterPro" id="IPR018040">
    <property type="entry name" value="Pectinesterase_Tyr_AS"/>
</dbReference>
<dbReference type="Pfam" id="PF01095">
    <property type="entry name" value="Pectinesterase"/>
    <property type="match status" value="1"/>
</dbReference>
<evidence type="ECO:0000256" key="6">
    <source>
        <dbReference type="ARBA" id="ARBA00023085"/>
    </source>
</evidence>
<dbReference type="GO" id="GO:0045490">
    <property type="term" value="P:pectin catabolic process"/>
    <property type="evidence" value="ECO:0007669"/>
    <property type="project" value="UniProtKB-UniRule"/>
</dbReference>
<keyword evidence="7 9" id="KW-0961">Cell wall biogenesis/degradation</keyword>
<accession>A0A9Q1MWJ1</accession>
<evidence type="ECO:0000256" key="7">
    <source>
        <dbReference type="ARBA" id="ARBA00023316"/>
    </source>
</evidence>
<evidence type="ECO:0000256" key="8">
    <source>
        <dbReference type="ARBA" id="ARBA00047928"/>
    </source>
</evidence>
<dbReference type="GO" id="GO:0042545">
    <property type="term" value="P:cell wall modification"/>
    <property type="evidence" value="ECO:0007669"/>
    <property type="project" value="UniProtKB-UniRule"/>
</dbReference>
<evidence type="ECO:0000256" key="3">
    <source>
        <dbReference type="ARBA" id="ARBA00022512"/>
    </source>
</evidence>
<dbReference type="EMBL" id="JAJAGQ010000003">
    <property type="protein sequence ID" value="KAJ8567624.1"/>
    <property type="molecule type" value="Genomic_DNA"/>
</dbReference>
<dbReference type="Gene3D" id="2.160.20.10">
    <property type="entry name" value="Single-stranded right-handed beta-helix, Pectin lyase-like"/>
    <property type="match status" value="1"/>
</dbReference>
<dbReference type="SUPFAM" id="SSF51126">
    <property type="entry name" value="Pectin lyase-like"/>
    <property type="match status" value="1"/>
</dbReference>
<dbReference type="OrthoDB" id="1546079at2759"/>
<protein>
    <recommendedName>
        <fullName evidence="9">Pectinesterase</fullName>
        <ecNumber evidence="9">3.1.1.11</ecNumber>
    </recommendedName>
</protein>
<comment type="subcellular location">
    <subcellularLocation>
        <location evidence="1 9">Secreted</location>
        <location evidence="1 9">Cell wall</location>
    </subcellularLocation>
</comment>
<dbReference type="Proteomes" id="UP001152561">
    <property type="component" value="Unassembled WGS sequence"/>
</dbReference>
<reference evidence="12" key="1">
    <citation type="journal article" date="2023" name="Proc. Natl. Acad. Sci. U.S.A.">
        <title>Genomic and structural basis for evolution of tropane alkaloid biosynthesis.</title>
        <authorList>
            <person name="Wanga Y.-J."/>
            <person name="Taina T."/>
            <person name="Yua J.-Y."/>
            <person name="Lia J."/>
            <person name="Xua B."/>
            <person name="Chenc J."/>
            <person name="D'Auriad J.C."/>
            <person name="Huanga J.-P."/>
            <person name="Huanga S.-X."/>
        </authorList>
    </citation>
    <scope>NUCLEOTIDE SEQUENCE [LARGE SCALE GENOMIC DNA]</scope>
    <source>
        <strain evidence="12">cv. KIB-2019</strain>
    </source>
</reference>
<dbReference type="PANTHER" id="PTHR31707">
    <property type="entry name" value="PECTINESTERASE"/>
    <property type="match status" value="1"/>
</dbReference>
<keyword evidence="4 9" id="KW-0732">Signal</keyword>
<name>A0A9Q1MWJ1_9SOLA</name>
<evidence type="ECO:0000259" key="10">
    <source>
        <dbReference type="Pfam" id="PF01095"/>
    </source>
</evidence>
<dbReference type="InterPro" id="IPR012334">
    <property type="entry name" value="Pectin_lyas_fold"/>
</dbReference>
<evidence type="ECO:0000313" key="11">
    <source>
        <dbReference type="EMBL" id="KAJ8567624.1"/>
    </source>
</evidence>
<dbReference type="InterPro" id="IPR011050">
    <property type="entry name" value="Pectin_lyase_fold/virulence"/>
</dbReference>
<comment type="pathway">
    <text evidence="2 9">Glycan metabolism; pectin degradation; 2-dehydro-3-deoxy-D-gluconate from pectin: step 1/5.</text>
</comment>
<comment type="function">
    <text evidence="9">Acts in the modification of cell walls via demethylesterification of cell wall pectin.</text>
</comment>
<evidence type="ECO:0000256" key="2">
    <source>
        <dbReference type="ARBA" id="ARBA00005184"/>
    </source>
</evidence>
<keyword evidence="5 9" id="KW-0378">Hydrolase</keyword>
<dbReference type="PROSITE" id="PS00800">
    <property type="entry name" value="PECTINESTERASE_1"/>
    <property type="match status" value="1"/>
</dbReference>
<feature type="chain" id="PRO_5040534146" description="Pectinesterase" evidence="9">
    <location>
        <begin position="27"/>
        <end position="337"/>
    </location>
</feature>
<organism evidence="11 12">
    <name type="scientific">Anisodus acutangulus</name>
    <dbReference type="NCBI Taxonomy" id="402998"/>
    <lineage>
        <taxon>Eukaryota</taxon>
        <taxon>Viridiplantae</taxon>
        <taxon>Streptophyta</taxon>
        <taxon>Embryophyta</taxon>
        <taxon>Tracheophyta</taxon>
        <taxon>Spermatophyta</taxon>
        <taxon>Magnoliopsida</taxon>
        <taxon>eudicotyledons</taxon>
        <taxon>Gunneridae</taxon>
        <taxon>Pentapetalae</taxon>
        <taxon>asterids</taxon>
        <taxon>lamiids</taxon>
        <taxon>Solanales</taxon>
        <taxon>Solanaceae</taxon>
        <taxon>Solanoideae</taxon>
        <taxon>Hyoscyameae</taxon>
        <taxon>Anisodus</taxon>
    </lineage>
</organism>
<dbReference type="EC" id="3.1.1.11" evidence="9"/>
<keyword evidence="12" id="KW-1185">Reference proteome</keyword>
<gene>
    <name evidence="11" type="ORF">K7X08_019832</name>
</gene>
<keyword evidence="3 9" id="KW-0134">Cell wall</keyword>
<feature type="signal peptide" evidence="9">
    <location>
        <begin position="1"/>
        <end position="26"/>
    </location>
</feature>
<evidence type="ECO:0000313" key="12">
    <source>
        <dbReference type="Proteomes" id="UP001152561"/>
    </source>
</evidence>
<dbReference type="InterPro" id="IPR000070">
    <property type="entry name" value="Pectinesterase_cat"/>
</dbReference>
<keyword evidence="9" id="KW-0964">Secreted</keyword>
<evidence type="ECO:0000256" key="1">
    <source>
        <dbReference type="ARBA" id="ARBA00004191"/>
    </source>
</evidence>
<evidence type="ECO:0000256" key="4">
    <source>
        <dbReference type="ARBA" id="ARBA00022729"/>
    </source>
</evidence>
<comment type="caution">
    <text evidence="11">The sequence shown here is derived from an EMBL/GenBank/DDBJ whole genome shotgun (WGS) entry which is preliminary data.</text>
</comment>
<keyword evidence="6 9" id="KW-0063">Aspartyl esterase</keyword>
<feature type="domain" description="Pectinesterase catalytic" evidence="10">
    <location>
        <begin position="29"/>
        <end position="235"/>
    </location>
</feature>
<dbReference type="GO" id="GO:0030599">
    <property type="term" value="F:pectinesterase activity"/>
    <property type="evidence" value="ECO:0007669"/>
    <property type="project" value="UniProtKB-UniRule"/>
</dbReference>
<dbReference type="AlphaFoldDB" id="A0A9Q1MWJ1"/>
<proteinExistence type="predicted"/>
<evidence type="ECO:0000256" key="9">
    <source>
        <dbReference type="RuleBase" id="RU000589"/>
    </source>
</evidence>
<comment type="catalytic activity">
    <reaction evidence="8 9">
        <text>[(1-&gt;4)-alpha-D-galacturonosyl methyl ester](n) + n H2O = [(1-&gt;4)-alpha-D-galacturonosyl](n) + n methanol + n H(+)</text>
        <dbReference type="Rhea" id="RHEA:22380"/>
        <dbReference type="Rhea" id="RHEA-COMP:14570"/>
        <dbReference type="Rhea" id="RHEA-COMP:14573"/>
        <dbReference type="ChEBI" id="CHEBI:15377"/>
        <dbReference type="ChEBI" id="CHEBI:15378"/>
        <dbReference type="ChEBI" id="CHEBI:17790"/>
        <dbReference type="ChEBI" id="CHEBI:140522"/>
        <dbReference type="ChEBI" id="CHEBI:140523"/>
        <dbReference type="EC" id="3.1.1.11"/>
    </reaction>
</comment>